<evidence type="ECO:0000259" key="1">
    <source>
        <dbReference type="Pfam" id="PF01408"/>
    </source>
</evidence>
<dbReference type="EMBL" id="KQ086004">
    <property type="protein sequence ID" value="KLO11284.1"/>
    <property type="molecule type" value="Genomic_DNA"/>
</dbReference>
<reference evidence="3 4" key="1">
    <citation type="submission" date="2015-04" db="EMBL/GenBank/DDBJ databases">
        <title>Complete genome sequence of Schizopora paradoxa KUC8140, a cosmopolitan wood degrader in East Asia.</title>
        <authorList>
            <consortium name="DOE Joint Genome Institute"/>
            <person name="Min B."/>
            <person name="Park H."/>
            <person name="Jang Y."/>
            <person name="Kim J.-J."/>
            <person name="Kim K.H."/>
            <person name="Pangilinan J."/>
            <person name="Lipzen A."/>
            <person name="Riley R."/>
            <person name="Grigoriev I.V."/>
            <person name="Spatafora J.W."/>
            <person name="Choi I.-G."/>
        </authorList>
    </citation>
    <scope>NUCLEOTIDE SEQUENCE [LARGE SCALE GENOMIC DNA]</scope>
    <source>
        <strain evidence="3 4">KUC8140</strain>
    </source>
</reference>
<dbReference type="Gene3D" id="3.30.360.10">
    <property type="entry name" value="Dihydrodipicolinate Reductase, domain 2"/>
    <property type="match status" value="1"/>
</dbReference>
<organism evidence="3 4">
    <name type="scientific">Schizopora paradoxa</name>
    <dbReference type="NCBI Taxonomy" id="27342"/>
    <lineage>
        <taxon>Eukaryota</taxon>
        <taxon>Fungi</taxon>
        <taxon>Dikarya</taxon>
        <taxon>Basidiomycota</taxon>
        <taxon>Agaricomycotina</taxon>
        <taxon>Agaricomycetes</taxon>
        <taxon>Hymenochaetales</taxon>
        <taxon>Schizoporaceae</taxon>
        <taxon>Schizopora</taxon>
    </lineage>
</organism>
<name>A0A0H2RHF1_9AGAM</name>
<proteinExistence type="predicted"/>
<gene>
    <name evidence="3" type="ORF">SCHPADRAFT_877144</name>
</gene>
<dbReference type="GO" id="GO:0000166">
    <property type="term" value="F:nucleotide binding"/>
    <property type="evidence" value="ECO:0007669"/>
    <property type="project" value="InterPro"/>
</dbReference>
<sequence>MASVSSTKRVAIVGTGSRGLMFLNGVVERPHLVAVVALCDPNAVRAEYYVKTLQQKTGSKERVPVYQPEQFQEMLSKERIDILVVTTYDALHEQYIVPALEAGGKVITEKPMCTDQEKSRKINLAIKKAGDHQLTVTFNYRYNPVHEAVKRLIANGEIGNVISVHFEWLLDTVHGADYFRRWHRLTSHSGPGGLLVHKSGHHFDLVNWWLAADPVEVAAMGQLAFYGDKAGKKNGWAKDYVRARGSAEAAADPFALDIEGDDLLKNLYANAEGEDGYHRDRNVFGSDVGINDDMGLLVRYSTGTVMTYHLTTYSPWEGYRVMFNGTKGRLELEVVESAFREPRDPKITGGVIHGKEAPANAGGAKIIVHPLWSRPREVPVEYTHAGHGGGDARMLSVLFGAKEGEQVNSGNASKQRAGVREGTMALAVGLAAAESIKTGSFVKIADLALEG</sequence>
<dbReference type="Pfam" id="PF01408">
    <property type="entry name" value="GFO_IDH_MocA"/>
    <property type="match status" value="1"/>
</dbReference>
<dbReference type="InParanoid" id="A0A0H2RHF1"/>
<keyword evidence="4" id="KW-1185">Reference proteome</keyword>
<dbReference type="InterPro" id="IPR004104">
    <property type="entry name" value="Gfo/Idh/MocA-like_OxRdtase_C"/>
</dbReference>
<accession>A0A0H2RHF1</accession>
<dbReference type="InterPro" id="IPR036291">
    <property type="entry name" value="NAD(P)-bd_dom_sf"/>
</dbReference>
<dbReference type="SUPFAM" id="SSF55347">
    <property type="entry name" value="Glyceraldehyde-3-phosphate dehydrogenase-like, C-terminal domain"/>
    <property type="match status" value="1"/>
</dbReference>
<dbReference type="InterPro" id="IPR051450">
    <property type="entry name" value="Gfo/Idh/MocA_Oxidoreductases"/>
</dbReference>
<evidence type="ECO:0000313" key="4">
    <source>
        <dbReference type="Proteomes" id="UP000053477"/>
    </source>
</evidence>
<dbReference type="OrthoDB" id="408743at2759"/>
<protein>
    <submittedName>
        <fullName evidence="3">NAD(P)-binding protein</fullName>
    </submittedName>
</protein>
<feature type="domain" description="Gfo/Idh/MocA-like oxidoreductase C-terminal" evidence="2">
    <location>
        <begin position="150"/>
        <end position="444"/>
    </location>
</feature>
<dbReference type="Proteomes" id="UP000053477">
    <property type="component" value="Unassembled WGS sequence"/>
</dbReference>
<dbReference type="STRING" id="27342.A0A0H2RHF1"/>
<dbReference type="PANTHER" id="PTHR43377:SF2">
    <property type="entry name" value="BINDING ROSSMANN FOLD OXIDOREDUCTASE, PUTATIVE (AFU_ORTHOLOGUE AFUA_4G00560)-RELATED"/>
    <property type="match status" value="1"/>
</dbReference>
<dbReference type="Pfam" id="PF02894">
    <property type="entry name" value="GFO_IDH_MocA_C"/>
    <property type="match status" value="1"/>
</dbReference>
<dbReference type="InterPro" id="IPR000683">
    <property type="entry name" value="Gfo/Idh/MocA-like_OxRdtase_N"/>
</dbReference>
<feature type="domain" description="Gfo/Idh/MocA-like oxidoreductase N-terminal" evidence="1">
    <location>
        <begin position="9"/>
        <end position="132"/>
    </location>
</feature>
<dbReference type="PANTHER" id="PTHR43377">
    <property type="entry name" value="BILIVERDIN REDUCTASE A"/>
    <property type="match status" value="1"/>
</dbReference>
<evidence type="ECO:0000259" key="2">
    <source>
        <dbReference type="Pfam" id="PF02894"/>
    </source>
</evidence>
<dbReference type="SUPFAM" id="SSF51735">
    <property type="entry name" value="NAD(P)-binding Rossmann-fold domains"/>
    <property type="match status" value="1"/>
</dbReference>
<dbReference type="Gene3D" id="3.40.50.720">
    <property type="entry name" value="NAD(P)-binding Rossmann-like Domain"/>
    <property type="match status" value="1"/>
</dbReference>
<dbReference type="AlphaFoldDB" id="A0A0H2RHF1"/>
<evidence type="ECO:0000313" key="3">
    <source>
        <dbReference type="EMBL" id="KLO11284.1"/>
    </source>
</evidence>